<feature type="transmembrane region" description="Helical" evidence="5">
    <location>
        <begin position="332"/>
        <end position="350"/>
    </location>
</feature>
<dbReference type="InterPro" id="IPR037185">
    <property type="entry name" value="EmrE-like"/>
</dbReference>
<evidence type="ECO:0000256" key="4">
    <source>
        <dbReference type="ARBA" id="ARBA00023136"/>
    </source>
</evidence>
<dbReference type="PANTHER" id="PTHR23051">
    <property type="entry name" value="SOLUTE CARRIER FAMILY 35, MEMBER F5"/>
    <property type="match status" value="1"/>
</dbReference>
<evidence type="ECO:0000313" key="7">
    <source>
        <dbReference type="Proteomes" id="UP000000707"/>
    </source>
</evidence>
<evidence type="ECO:0000256" key="2">
    <source>
        <dbReference type="ARBA" id="ARBA00022692"/>
    </source>
</evidence>
<name>G3BBN1_CANTC</name>
<dbReference type="PANTHER" id="PTHR23051:SF0">
    <property type="entry name" value="SOLUTE CARRIER FAMILY 35 MEMBER F5"/>
    <property type="match status" value="1"/>
</dbReference>
<evidence type="ECO:0000256" key="5">
    <source>
        <dbReference type="SAM" id="Phobius"/>
    </source>
</evidence>
<keyword evidence="3 5" id="KW-1133">Transmembrane helix</keyword>
<dbReference type="GO" id="GO:0000329">
    <property type="term" value="C:fungal-type vacuole membrane"/>
    <property type="evidence" value="ECO:0007669"/>
    <property type="project" value="TreeGrafter"/>
</dbReference>
<dbReference type="KEGG" id="cten:18247688"/>
<accession>G3BBN1</accession>
<dbReference type="GeneID" id="18247688"/>
<feature type="transmembrane region" description="Helical" evidence="5">
    <location>
        <begin position="29"/>
        <end position="50"/>
    </location>
</feature>
<dbReference type="EMBL" id="GL996527">
    <property type="protein sequence ID" value="EGV62570.1"/>
    <property type="molecule type" value="Genomic_DNA"/>
</dbReference>
<feature type="transmembrane region" description="Helical" evidence="5">
    <location>
        <begin position="356"/>
        <end position="373"/>
    </location>
</feature>
<dbReference type="OrthoDB" id="1436450at2759"/>
<dbReference type="Pfam" id="PF16913">
    <property type="entry name" value="PUNUT"/>
    <property type="match status" value="1"/>
</dbReference>
<gene>
    <name evidence="6" type="ORF">CANTEDRAFT_115041</name>
</gene>
<feature type="transmembrane region" description="Helical" evidence="5">
    <location>
        <begin position="224"/>
        <end position="246"/>
    </location>
</feature>
<keyword evidence="7" id="KW-1185">Reference proteome</keyword>
<proteinExistence type="predicted"/>
<organism evidence="7">
    <name type="scientific">Candida tenuis (strain ATCC 10573 / BCRC 21748 / CBS 615 / JCM 9827 / NBRC 10315 / NRRL Y-1498 / VKM Y-70)</name>
    <name type="common">Yeast</name>
    <name type="synonym">Yamadazyma tenuis</name>
    <dbReference type="NCBI Taxonomy" id="590646"/>
    <lineage>
        <taxon>Eukaryota</taxon>
        <taxon>Fungi</taxon>
        <taxon>Dikarya</taxon>
        <taxon>Ascomycota</taxon>
        <taxon>Saccharomycotina</taxon>
        <taxon>Pichiomycetes</taxon>
        <taxon>Debaryomycetaceae</taxon>
        <taxon>Yamadazyma</taxon>
    </lineage>
</organism>
<sequence>MSLSETLSQWVRSSVFFQKESNLSSRQKWILGLVNLGSVVIFWVSSSFLVSDLFDSDVYRKPFMITYLNTACFTLYFIPYLKLEGLGVSEFVALVKAEYSNSPPAFNDIETVSYGSGSDVNEIPPEPTPDLKVGILETISLSLKFCALWFAANLATNCSLSYTSVASQTILSSTCSFFTLIIGFVYGVEKVTRSKIYGIVLCFVGVVIVTRDDSSATNPATSNWLVLMGNLMALIGALIYGIYTILLKMKTVVKNSTLERELNTHLFFAFVGIFTLVILFPVMVILHFTGVERFVLPTNKHALTSLSINMLITLISDFCWCRAVLLTSPLTVTVGLSLTIPLAMVGDWVLKGFQLNLFYISGAAIVTIGFLIINHDEEQEFSHNHIE</sequence>
<comment type="subcellular location">
    <subcellularLocation>
        <location evidence="1">Membrane</location>
        <topology evidence="1">Multi-pass membrane protein</topology>
    </subcellularLocation>
</comment>
<protein>
    <recommendedName>
        <fullName evidence="8">EamA domain-containing protein</fullName>
    </recommendedName>
</protein>
<evidence type="ECO:0000313" key="6">
    <source>
        <dbReference type="EMBL" id="EGV62570.1"/>
    </source>
</evidence>
<feature type="transmembrane region" description="Helical" evidence="5">
    <location>
        <begin position="195"/>
        <end position="212"/>
    </location>
</feature>
<dbReference type="AlphaFoldDB" id="G3BBN1"/>
<reference evidence="6 7" key="1">
    <citation type="journal article" date="2011" name="Proc. Natl. Acad. Sci. U.S.A.">
        <title>Comparative genomics of xylose-fermenting fungi for enhanced biofuel production.</title>
        <authorList>
            <person name="Wohlbach D.J."/>
            <person name="Kuo A."/>
            <person name="Sato T.K."/>
            <person name="Potts K.M."/>
            <person name="Salamov A.A."/>
            <person name="LaButti K.M."/>
            <person name="Sun H."/>
            <person name="Clum A."/>
            <person name="Pangilinan J.L."/>
            <person name="Lindquist E.A."/>
            <person name="Lucas S."/>
            <person name="Lapidus A."/>
            <person name="Jin M."/>
            <person name="Gunawan C."/>
            <person name="Balan V."/>
            <person name="Dale B.E."/>
            <person name="Jeffries T.W."/>
            <person name="Zinkel R."/>
            <person name="Barry K.W."/>
            <person name="Grigoriev I.V."/>
            <person name="Gasch A.P."/>
        </authorList>
    </citation>
    <scope>NUCLEOTIDE SEQUENCE [LARGE SCALE GENOMIC DNA]</scope>
    <source>
        <strain evidence="7">ATCC 10573 / BCRC 21748 / CBS 615 / JCM 9827 / NBRC 10315 / NRRL Y-1498 / VKM Y-70</strain>
    </source>
</reference>
<dbReference type="eggNOG" id="KOG2765">
    <property type="taxonomic scope" value="Eukaryota"/>
</dbReference>
<evidence type="ECO:0000256" key="3">
    <source>
        <dbReference type="ARBA" id="ARBA00022989"/>
    </source>
</evidence>
<dbReference type="RefSeq" id="XP_006688740.1">
    <property type="nucleotide sequence ID" value="XM_006688677.1"/>
</dbReference>
<keyword evidence="4 5" id="KW-0472">Membrane</keyword>
<feature type="transmembrane region" description="Helical" evidence="5">
    <location>
        <begin position="266"/>
        <end position="286"/>
    </location>
</feature>
<feature type="transmembrane region" description="Helical" evidence="5">
    <location>
        <begin position="170"/>
        <end position="188"/>
    </location>
</feature>
<dbReference type="HOGENOM" id="CLU_026578_1_0_1"/>
<dbReference type="Proteomes" id="UP000000707">
    <property type="component" value="Unassembled WGS sequence"/>
</dbReference>
<feature type="transmembrane region" description="Helical" evidence="5">
    <location>
        <begin position="62"/>
        <end position="81"/>
    </location>
</feature>
<keyword evidence="2 5" id="KW-0812">Transmembrane</keyword>
<evidence type="ECO:0008006" key="8">
    <source>
        <dbReference type="Google" id="ProtNLM"/>
    </source>
</evidence>
<evidence type="ECO:0000256" key="1">
    <source>
        <dbReference type="ARBA" id="ARBA00004141"/>
    </source>
</evidence>
<dbReference type="SUPFAM" id="SSF103481">
    <property type="entry name" value="Multidrug resistance efflux transporter EmrE"/>
    <property type="match status" value="1"/>
</dbReference>